<accession>A0ABR3CYA6</accession>
<feature type="region of interest" description="Disordered" evidence="6">
    <location>
        <begin position="1"/>
        <end position="92"/>
    </location>
</feature>
<name>A0ABR3CYA6_NEUIN</name>
<comment type="function">
    <text evidence="5">Phosphodiesterase responsible for the U6 snRNA 3' end processing. Acts as an exoribonuclease (RNase) responsible for trimming the poly(U) tract of the last nucleotides in the pre-U6 snRNA molecule, leading to the formation of mature U6 snRNA.</text>
</comment>
<comment type="caution">
    <text evidence="7">The sequence shown here is derived from an EMBL/GenBank/DDBJ whole genome shotgun (WGS) entry which is preliminary data.</text>
</comment>
<feature type="active site" description="Proton donor/acceptor" evidence="5">
    <location>
        <position position="300"/>
    </location>
</feature>
<evidence type="ECO:0000256" key="4">
    <source>
        <dbReference type="ARBA" id="ARBA00023242"/>
    </source>
</evidence>
<keyword evidence="4 5" id="KW-0539">Nucleus</keyword>
<keyword evidence="2 5" id="KW-0378">Hydrolase</keyword>
<keyword evidence="8" id="KW-1185">Reference proteome</keyword>
<evidence type="ECO:0000256" key="1">
    <source>
        <dbReference type="ARBA" id="ARBA00022722"/>
    </source>
</evidence>
<evidence type="ECO:0000256" key="2">
    <source>
        <dbReference type="ARBA" id="ARBA00022801"/>
    </source>
</evidence>
<organism evidence="7 8">
    <name type="scientific">Neurospora intermedia</name>
    <dbReference type="NCBI Taxonomy" id="5142"/>
    <lineage>
        <taxon>Eukaryota</taxon>
        <taxon>Fungi</taxon>
        <taxon>Dikarya</taxon>
        <taxon>Ascomycota</taxon>
        <taxon>Pezizomycotina</taxon>
        <taxon>Sordariomycetes</taxon>
        <taxon>Sordariomycetidae</taxon>
        <taxon>Sordariales</taxon>
        <taxon>Sordariaceae</taxon>
        <taxon>Neurospora</taxon>
    </lineage>
</organism>
<dbReference type="PANTHER" id="PTHR13522:SF3">
    <property type="entry name" value="U6 SNRNA PHOSPHODIESTERASE 1"/>
    <property type="match status" value="1"/>
</dbReference>
<feature type="region of interest" description="Disordered" evidence="6">
    <location>
        <begin position="125"/>
        <end position="238"/>
    </location>
</feature>
<evidence type="ECO:0000313" key="7">
    <source>
        <dbReference type="EMBL" id="KAL0465412.1"/>
    </source>
</evidence>
<dbReference type="InterPro" id="IPR027521">
    <property type="entry name" value="Usb1"/>
</dbReference>
<evidence type="ECO:0000313" key="8">
    <source>
        <dbReference type="Proteomes" id="UP001451303"/>
    </source>
</evidence>
<feature type="compositionally biased region" description="Polar residues" evidence="6">
    <location>
        <begin position="23"/>
        <end position="33"/>
    </location>
</feature>
<dbReference type="HAMAP" id="MF_03040">
    <property type="entry name" value="USB1"/>
    <property type="match status" value="1"/>
</dbReference>
<feature type="compositionally biased region" description="Basic and acidic residues" evidence="6">
    <location>
        <begin position="35"/>
        <end position="48"/>
    </location>
</feature>
<dbReference type="Proteomes" id="UP001451303">
    <property type="component" value="Unassembled WGS sequence"/>
</dbReference>
<dbReference type="PANTHER" id="PTHR13522">
    <property type="entry name" value="U6 SNRNA PHOSPHODIESTERASE 1"/>
    <property type="match status" value="1"/>
</dbReference>
<protein>
    <recommendedName>
        <fullName evidence="5">U6 snRNA phosphodiesterase</fullName>
        <ecNumber evidence="5">3.1.4.-</ecNumber>
    </recommendedName>
</protein>
<dbReference type="EMBL" id="JAVLET010000017">
    <property type="protein sequence ID" value="KAL0465412.1"/>
    <property type="molecule type" value="Genomic_DNA"/>
</dbReference>
<sequence length="482" mass="53241">MESSGRHCRPFGAYGSNSRDKSPSASKRQQLESNRCADRRPDRREARHGGSAGGSRGYRHVLPRTPAIWPSSQLHASNSRRDTLHNCTEPDISSPLLSQSASYLLSNLRHRAARYIPVMKRPLVDYESGSGSESECGSSSDRPESSSKNNPPQLKRSRNGDIGTRAPPSAPAPTPIAPLDRSSGTHTIPPKPAPKSKSSLPPISDRFNDLYASNTRTAVSDDPSLHQGRQRQVPHIPGNWPSHVYIDWDPSSGDRELLSSLVDKLQTEVAAAAQRYPDLEGVKINTALRDPELPVDKPLHISLSAPLTLTSKNKDAFLDDVTRALRSSGVGPFEVDFSGGVNWYRSEESTRSFLVLRVREVQNTGGTTADSSPNPRLTSLLQRCNKTVKEYGQPPLYDSQDMGYRFHVTVAWTHARPSESLKQLTDSIFDDCKTMYSENMSIREKLRTGSSFRVETVKVKIGNHVTRFELPDKGLVLPVKTA</sequence>
<evidence type="ECO:0000256" key="3">
    <source>
        <dbReference type="ARBA" id="ARBA00023239"/>
    </source>
</evidence>
<feature type="active site" description="Proton donor/acceptor" evidence="5">
    <location>
        <position position="407"/>
    </location>
</feature>
<keyword evidence="1 5" id="KW-0540">Nuclease</keyword>
<proteinExistence type="inferred from homology"/>
<gene>
    <name evidence="5" type="primary">USB1</name>
    <name evidence="7" type="ORF">QR685DRAFT_453254</name>
</gene>
<evidence type="ECO:0000256" key="5">
    <source>
        <dbReference type="HAMAP-Rule" id="MF_03040"/>
    </source>
</evidence>
<keyword evidence="3" id="KW-0456">Lyase</keyword>
<dbReference type="Gene3D" id="3.90.1140.10">
    <property type="entry name" value="Cyclic phosphodiesterase"/>
    <property type="match status" value="1"/>
</dbReference>
<dbReference type="Pfam" id="PF09749">
    <property type="entry name" value="HVSL"/>
    <property type="match status" value="1"/>
</dbReference>
<feature type="compositionally biased region" description="Low complexity" evidence="6">
    <location>
        <begin position="127"/>
        <end position="140"/>
    </location>
</feature>
<evidence type="ECO:0000256" key="6">
    <source>
        <dbReference type="SAM" id="MobiDB-lite"/>
    </source>
</evidence>
<comment type="similarity">
    <text evidence="5">Belongs to the 2H phosphoesterase superfamily. USB1 family.</text>
</comment>
<comment type="subcellular location">
    <subcellularLocation>
        <location evidence="5">Nucleus</location>
    </subcellularLocation>
</comment>
<dbReference type="EC" id="3.1.4.-" evidence="5"/>
<reference evidence="7 8" key="1">
    <citation type="submission" date="2023-09" db="EMBL/GenBank/DDBJ databases">
        <title>Multi-omics analysis of a traditional fermented food reveals byproduct-associated fungal strains for waste-to-food upcycling.</title>
        <authorList>
            <consortium name="Lawrence Berkeley National Laboratory"/>
            <person name="Rekdal V.M."/>
            <person name="Villalobos-Escobedo J.M."/>
            <person name="Rodriguez-Valeron N."/>
            <person name="Garcia M.O."/>
            <person name="Vasquez D.P."/>
            <person name="Damayanti I."/>
            <person name="Sorensen P.M."/>
            <person name="Baidoo E.E."/>
            <person name="De Carvalho A.C."/>
            <person name="Riley R."/>
            <person name="Lipzen A."/>
            <person name="He G."/>
            <person name="Yan M."/>
            <person name="Haridas S."/>
            <person name="Daum C."/>
            <person name="Yoshinaga Y."/>
            <person name="Ng V."/>
            <person name="Grigoriev I.V."/>
            <person name="Munk R."/>
            <person name="Nuraida L."/>
            <person name="Wijaya C.H."/>
            <person name="Morales P.-C."/>
            <person name="Keasling J.D."/>
        </authorList>
    </citation>
    <scope>NUCLEOTIDE SEQUENCE [LARGE SCALE GENOMIC DNA]</scope>
    <source>
        <strain evidence="7 8">FGSC 2613</strain>
    </source>
</reference>